<dbReference type="EMBL" id="MPDH01000020">
    <property type="protein sequence ID" value="PNP88995.1"/>
    <property type="molecule type" value="Genomic_DNA"/>
</dbReference>
<evidence type="ECO:0000313" key="1">
    <source>
        <dbReference type="EMBL" id="PNP88995.1"/>
    </source>
</evidence>
<accession>A0ABX4XK46</accession>
<evidence type="ECO:0000313" key="2">
    <source>
        <dbReference type="Proteomes" id="UP000236500"/>
    </source>
</evidence>
<dbReference type="RefSeq" id="WP_036092073.1">
    <property type="nucleotide sequence ID" value="NZ_BJEY01000019.1"/>
</dbReference>
<keyword evidence="2" id="KW-1185">Reference proteome</keyword>
<sequence>MAKTRDATATIKGYFYQFDYSILKLLKASGNATVCIEGIEDVDILNIDEKISIQCKYYEATEYNHSIIGKPIRFMLKHFAENRGNPIKYMLYGYYSKGQHKLPDVIDVNFAKKHFFKYRADNIAYEAHISLGLEDEDIQEFLEALVVDINATEFEKQNQNILAEIQVIFSCTLMEAEFYYNKALKIIRDLATKAKKEDRETDRQSFLRELGSDKENLFNLWYIGIRGIKTYCQNVKKLYFSELNRSPYSRFFLIDCRGDSSYIDIKSMLIMISGKMTNISKREKTPFCPYVHLYGVDDRKLLLIKKALRDDGIVFLDGHSFKDADFHCDSICVEANHQNQIRLKIVNELGNVSEILNKLSNVRELYQFYLEAPFYNNDEYRHIVLPITSINDLNQII</sequence>
<evidence type="ECO:0008006" key="3">
    <source>
        <dbReference type="Google" id="ProtNLM"/>
    </source>
</evidence>
<gene>
    <name evidence="1" type="ORF">BMT55_14085</name>
</gene>
<protein>
    <recommendedName>
        <fullName evidence="3">Restriction endonuclease</fullName>
    </recommendedName>
</protein>
<comment type="caution">
    <text evidence="1">The sequence shown here is derived from an EMBL/GenBank/DDBJ whole genome shotgun (WGS) entry which is preliminary data.</text>
</comment>
<dbReference type="NCBIfam" id="NF042945">
    <property type="entry name" value="DUF4297_antiphage"/>
    <property type="match status" value="1"/>
</dbReference>
<proteinExistence type="predicted"/>
<reference evidence="1 2" key="1">
    <citation type="submission" date="2016-11" db="EMBL/GenBank/DDBJ databases">
        <title>Whole Genome Sequence of Listeria newyorkensis.</title>
        <authorList>
            <person name="Frink S."/>
            <person name="Morales C."/>
            <person name="Kiang D."/>
        </authorList>
    </citation>
    <scope>NUCLEOTIDE SEQUENCE [LARGE SCALE GENOMIC DNA]</scope>
    <source>
        <strain evidence="1 2">F1604011-044</strain>
    </source>
</reference>
<name>A0ABX4XK46_9LIST</name>
<dbReference type="Proteomes" id="UP000236500">
    <property type="component" value="Unassembled WGS sequence"/>
</dbReference>
<organism evidence="1 2">
    <name type="scientific">Listeria newyorkensis</name>
    <dbReference type="NCBI Taxonomy" id="1497681"/>
    <lineage>
        <taxon>Bacteria</taxon>
        <taxon>Bacillati</taxon>
        <taxon>Bacillota</taxon>
        <taxon>Bacilli</taxon>
        <taxon>Bacillales</taxon>
        <taxon>Listeriaceae</taxon>
        <taxon>Listeria</taxon>
    </lineage>
</organism>